<protein>
    <submittedName>
        <fullName evidence="3">Tho2 domain-containing protein</fullName>
    </submittedName>
</protein>
<proteinExistence type="predicted"/>
<evidence type="ECO:0000256" key="1">
    <source>
        <dbReference type="SAM" id="Coils"/>
    </source>
</evidence>
<evidence type="ECO:0000313" key="3">
    <source>
        <dbReference type="WBParaSite" id="ALUE_0000290901-mRNA-1"/>
    </source>
</evidence>
<keyword evidence="2" id="KW-1185">Reference proteome</keyword>
<feature type="coiled-coil region" evidence="1">
    <location>
        <begin position="4"/>
        <end position="31"/>
    </location>
</feature>
<organism evidence="2 3">
    <name type="scientific">Ascaris lumbricoides</name>
    <name type="common">Giant roundworm</name>
    <dbReference type="NCBI Taxonomy" id="6252"/>
    <lineage>
        <taxon>Eukaryota</taxon>
        <taxon>Metazoa</taxon>
        <taxon>Ecdysozoa</taxon>
        <taxon>Nematoda</taxon>
        <taxon>Chromadorea</taxon>
        <taxon>Rhabditida</taxon>
        <taxon>Spirurina</taxon>
        <taxon>Ascaridomorpha</taxon>
        <taxon>Ascaridoidea</taxon>
        <taxon>Ascarididae</taxon>
        <taxon>Ascaris</taxon>
    </lineage>
</organism>
<name>A0A0M3HMU9_ASCLU</name>
<dbReference type="Proteomes" id="UP000036681">
    <property type="component" value="Unplaced"/>
</dbReference>
<reference evidence="3" key="1">
    <citation type="submission" date="2017-02" db="UniProtKB">
        <authorList>
            <consortium name="WormBaseParasite"/>
        </authorList>
    </citation>
    <scope>IDENTIFICATION</scope>
</reference>
<keyword evidence="1" id="KW-0175">Coiled coil</keyword>
<evidence type="ECO:0000313" key="2">
    <source>
        <dbReference type="Proteomes" id="UP000036681"/>
    </source>
</evidence>
<dbReference type="AlphaFoldDB" id="A0A0M3HMU9"/>
<accession>A0A0M3HMU9</accession>
<sequence>MLKREEWADEVHKEKLKLDIAQDELSALQTARNSKLRTVVYVHSIDMRSVLDMTLQLIVTVLEPIGCKEFVLSFLRESITKRSMNILPKTNPTAAIIPTFMVL</sequence>
<dbReference type="WBParaSite" id="ALUE_0000290901-mRNA-1">
    <property type="protein sequence ID" value="ALUE_0000290901-mRNA-1"/>
    <property type="gene ID" value="ALUE_0000290901"/>
</dbReference>